<dbReference type="GO" id="GO:0020037">
    <property type="term" value="F:heme binding"/>
    <property type="evidence" value="ECO:0007669"/>
    <property type="project" value="TreeGrafter"/>
</dbReference>
<organism evidence="5">
    <name type="scientific">Dendroctonus ponderosae</name>
    <name type="common">Mountain pine beetle</name>
    <dbReference type="NCBI Taxonomy" id="77166"/>
    <lineage>
        <taxon>Eukaryota</taxon>
        <taxon>Metazoa</taxon>
        <taxon>Ecdysozoa</taxon>
        <taxon>Arthropoda</taxon>
        <taxon>Hexapoda</taxon>
        <taxon>Insecta</taxon>
        <taxon>Pterygota</taxon>
        <taxon>Neoptera</taxon>
        <taxon>Endopterygota</taxon>
        <taxon>Coleoptera</taxon>
        <taxon>Polyphaga</taxon>
        <taxon>Cucujiformia</taxon>
        <taxon>Curculionidae</taxon>
        <taxon>Scolytinae</taxon>
        <taxon>Dendroctonus</taxon>
    </lineage>
</organism>
<reference evidence="5" key="1">
    <citation type="journal article" date="2013" name="Genome Biol.">
        <title>Draft genome of the mountain pine beetle, Dendroctonus ponderosae Hopkins, a major forest pest.</title>
        <authorList>
            <person name="Keeling C.I."/>
            <person name="Yuen M.M."/>
            <person name="Liao N.Y."/>
            <person name="Docking T.R."/>
            <person name="Chan S.K."/>
            <person name="Taylor G.A."/>
            <person name="Palmquist D.L."/>
            <person name="Jackman S.D."/>
            <person name="Nguyen A."/>
            <person name="Li M."/>
            <person name="Henderson H."/>
            <person name="Janes J.K."/>
            <person name="Zhao Y."/>
            <person name="Pandoh P."/>
            <person name="Moore R."/>
            <person name="Sperling F.A."/>
            <person name="Huber D.P."/>
            <person name="Birol I."/>
            <person name="Jones S.J."/>
            <person name="Bohlmann J."/>
        </authorList>
    </citation>
    <scope>NUCLEOTIDE SEQUENCE</scope>
</reference>
<comment type="subcellular location">
    <subcellularLocation>
        <location evidence="1">Membrane</location>
        <topology evidence="1">Multi-pass membrane protein</topology>
    </subcellularLocation>
</comment>
<keyword evidence="3" id="KW-1133">Transmembrane helix</keyword>
<dbReference type="EMBL" id="KB740984">
    <property type="protein sequence ID" value="ENN76229.1"/>
    <property type="molecule type" value="Genomic_DNA"/>
</dbReference>
<feature type="non-terminal residue" evidence="5">
    <location>
        <position position="1"/>
    </location>
</feature>
<evidence type="ECO:0000256" key="1">
    <source>
        <dbReference type="ARBA" id="ARBA00004141"/>
    </source>
</evidence>
<evidence type="ECO:0000256" key="2">
    <source>
        <dbReference type="ARBA" id="ARBA00022692"/>
    </source>
</evidence>
<dbReference type="Gene3D" id="1.20.1250.20">
    <property type="entry name" value="MFS general substrate transporter like domains"/>
    <property type="match status" value="2"/>
</dbReference>
<dbReference type="HOGENOM" id="CLU_023132_0_1_1"/>
<dbReference type="GO" id="GO:0097037">
    <property type="term" value="P:heme export"/>
    <property type="evidence" value="ECO:0007669"/>
    <property type="project" value="TreeGrafter"/>
</dbReference>
<proteinExistence type="predicted"/>
<evidence type="ECO:0000256" key="3">
    <source>
        <dbReference type="ARBA" id="ARBA00022989"/>
    </source>
</evidence>
<dbReference type="InterPro" id="IPR036259">
    <property type="entry name" value="MFS_trans_sf"/>
</dbReference>
<gene>
    <name evidence="5" type="ORF">YQE_07196</name>
</gene>
<dbReference type="PANTHER" id="PTHR10924">
    <property type="entry name" value="MAJOR FACILITATOR SUPERFAMILY PROTEIN-RELATED"/>
    <property type="match status" value="1"/>
</dbReference>
<dbReference type="InterPro" id="IPR049680">
    <property type="entry name" value="FLVCR1-2_SLC49-like"/>
</dbReference>
<accession>N6T7N1</accession>
<protein>
    <submittedName>
        <fullName evidence="5">Uncharacterized protein</fullName>
    </submittedName>
</protein>
<dbReference type="InterPro" id="IPR011701">
    <property type="entry name" value="MFS"/>
</dbReference>
<evidence type="ECO:0000313" key="5">
    <source>
        <dbReference type="EMBL" id="ENN76229.1"/>
    </source>
</evidence>
<keyword evidence="4" id="KW-0472">Membrane</keyword>
<name>N6T7N1_DENPD</name>
<dbReference type="Pfam" id="PF07690">
    <property type="entry name" value="MFS_1"/>
    <property type="match status" value="1"/>
</dbReference>
<dbReference type="AlphaFoldDB" id="N6T7N1"/>
<dbReference type="OrthoDB" id="422206at2759"/>
<dbReference type="PROSITE" id="PS50850">
    <property type="entry name" value="MFS"/>
    <property type="match status" value="1"/>
</dbReference>
<dbReference type="GO" id="GO:0016020">
    <property type="term" value="C:membrane"/>
    <property type="evidence" value="ECO:0007669"/>
    <property type="project" value="UniProtKB-SubCell"/>
</dbReference>
<dbReference type="GO" id="GO:0015232">
    <property type="term" value="F:heme transmembrane transporter activity"/>
    <property type="evidence" value="ECO:0007669"/>
    <property type="project" value="TreeGrafter"/>
</dbReference>
<dbReference type="PANTHER" id="PTHR10924:SF4">
    <property type="entry name" value="GH15861P"/>
    <property type="match status" value="1"/>
</dbReference>
<sequence>MNSSTQDLESKGASNGSLPNIESPKVYPIRWCMLILFVFFSASNALQWIQYSIISPVIRDYYGVSTDWVNWTSLIYMILYIPFIFPGSYLLEKLGLRLAVTIGIFGTCLGAWIKVGSVDPERFYVGFIGQSVVALSQVFVLSVPARLAAVWFGPDQVSSACSIGVFGNQIKMQSNKQSSKEKLCIFQIGIAAGFVIPPMIVIGGSPDQVTKQLYILFFGVAILTSTLLVLILICKYFRSGLIRGSDVLKVIEIGRQTCLLKKSSPWVTKTKKPANFSKFSPPSLLLKCCCLVFRNGPPTPPSYAAQHQNEEKTSFVQSLLNLAKNRSFVLLLLAYGINVGVFYAISTLLSEIILTFYEGADRDAGRIGLVITVSGMVGSVCCGYVLDRFRKFKETTIVVYAFSLIGMLVFTFTLSSGLYVVYLVSGLLGFFMTGLLPVGFELGSELTYPEPEGTQAGLLNAASQVFGISFTNLYSQLFYQVSYRWANISMCIALAAGLFMLSCVSSHLRRQAALSSTAK</sequence>
<dbReference type="InterPro" id="IPR020846">
    <property type="entry name" value="MFS_dom"/>
</dbReference>
<dbReference type="OMA" id="IRMSIMI"/>
<keyword evidence="2" id="KW-0812">Transmembrane</keyword>
<dbReference type="SUPFAM" id="SSF103473">
    <property type="entry name" value="MFS general substrate transporter"/>
    <property type="match status" value="1"/>
</dbReference>
<evidence type="ECO:0000256" key="4">
    <source>
        <dbReference type="ARBA" id="ARBA00023136"/>
    </source>
</evidence>